<dbReference type="AlphaFoldDB" id="A0A0K6S9A5"/>
<dbReference type="EMBL" id="CDMZ01002661">
    <property type="protein sequence ID" value="CUC10105.1"/>
    <property type="molecule type" value="Genomic_DNA"/>
</dbReference>
<proteinExistence type="predicted"/>
<dbReference type="VEuPathDB" id="CryptoDB:Cvel_27460"/>
<reference evidence="2" key="1">
    <citation type="submission" date="2014-11" db="EMBL/GenBank/DDBJ databases">
        <title>Molecular phylogeny of cliff fern family Woodsiaceae with morphological implications.</title>
        <authorList>
            <person name="Shao Y.-Z."/>
            <person name="Wei R."/>
            <person name="Zhang X.-C."/>
        </authorList>
    </citation>
    <scope>NUCLEOTIDE SEQUENCE</scope>
</reference>
<gene>
    <name evidence="2" type="ORF">Cvel_27460.t2</name>
</gene>
<evidence type="ECO:0000256" key="1">
    <source>
        <dbReference type="SAM" id="MobiDB-lite"/>
    </source>
</evidence>
<name>A0A0K6S9A5_9ALVE</name>
<sequence length="433" mass="48711">MTAQKSLLFASYRKMNASLHSEPSASSSSAASSSSSSSSSAPASSAAASSSSLRGGKAVSREIEPAVKKALEEKAKEWARKQVCREKAIELVSKSSESKNGGGVKHYSLLRAIPYRLCVQEWGHLKSNQMKTILSLFRDEAVLEGKSEWIYRADAFLLGELKVIIRWGDLNETVKGIVHWEFSAIRERMDDLILFYGTPAQSRAGLVLRCFARYWELAGVKKKNEWDPESYNENVNLCCKLLIEAEGSKVGRYFKESFHQSQCHLQQLFDIAEDDFEMPSNLFENEALEHKNKMDKYDYLQSAKGGGVQQEDTSFIQGHVDRRNLAQLMSALKIDDQGGHDEELKKREKLAEKKKNKKDSAKEEFRKDLLSVRLLRGPAATLTAEKEKEIEEVVASVEKKRKIQDVQAALQYFKEVHLSSFAHEPVDGDTSMA</sequence>
<feature type="region of interest" description="Disordered" evidence="1">
    <location>
        <begin position="20"/>
        <end position="59"/>
    </location>
</feature>
<dbReference type="PhylomeDB" id="A0A0K6S9A5"/>
<accession>A0A0K6S9A5</accession>
<protein>
    <submittedName>
        <fullName evidence="2">Uncharacterized protein</fullName>
    </submittedName>
</protein>
<organism evidence="2">
    <name type="scientific">Chromera velia CCMP2878</name>
    <dbReference type="NCBI Taxonomy" id="1169474"/>
    <lineage>
        <taxon>Eukaryota</taxon>
        <taxon>Sar</taxon>
        <taxon>Alveolata</taxon>
        <taxon>Colpodellida</taxon>
        <taxon>Chromeraceae</taxon>
        <taxon>Chromera</taxon>
    </lineage>
</organism>
<evidence type="ECO:0000313" key="2">
    <source>
        <dbReference type="EMBL" id="CUC10105.1"/>
    </source>
</evidence>
<feature type="compositionally biased region" description="Low complexity" evidence="1">
    <location>
        <begin position="23"/>
        <end position="52"/>
    </location>
</feature>